<reference evidence="1 2" key="1">
    <citation type="submission" date="2019-08" db="EMBL/GenBank/DDBJ databases">
        <title>Draft genome sequences of two oriental melons (Cucumis melo L. var makuwa).</title>
        <authorList>
            <person name="Kwon S.-Y."/>
        </authorList>
    </citation>
    <scope>NUCLEOTIDE SEQUENCE [LARGE SCALE GENOMIC DNA]</scope>
    <source>
        <strain evidence="2">cv. SW 3</strain>
        <tissue evidence="1">Leaf</tissue>
    </source>
</reference>
<comment type="caution">
    <text evidence="1">The sequence shown here is derived from an EMBL/GenBank/DDBJ whole genome shotgun (WGS) entry which is preliminary data.</text>
</comment>
<organism evidence="1 2">
    <name type="scientific">Cucumis melo var. makuwa</name>
    <name type="common">Oriental melon</name>
    <dbReference type="NCBI Taxonomy" id="1194695"/>
    <lineage>
        <taxon>Eukaryota</taxon>
        <taxon>Viridiplantae</taxon>
        <taxon>Streptophyta</taxon>
        <taxon>Embryophyta</taxon>
        <taxon>Tracheophyta</taxon>
        <taxon>Spermatophyta</taxon>
        <taxon>Magnoliopsida</taxon>
        <taxon>eudicotyledons</taxon>
        <taxon>Gunneridae</taxon>
        <taxon>Pentapetalae</taxon>
        <taxon>rosids</taxon>
        <taxon>fabids</taxon>
        <taxon>Cucurbitales</taxon>
        <taxon>Cucurbitaceae</taxon>
        <taxon>Benincaseae</taxon>
        <taxon>Cucumis</taxon>
    </lineage>
</organism>
<dbReference type="Proteomes" id="UP000321393">
    <property type="component" value="Unassembled WGS sequence"/>
</dbReference>
<accession>A0A5A7SL77</accession>
<dbReference type="AlphaFoldDB" id="A0A5A7SL77"/>
<protein>
    <submittedName>
        <fullName evidence="1">Gag/pol protein</fullName>
    </submittedName>
</protein>
<evidence type="ECO:0000313" key="1">
    <source>
        <dbReference type="EMBL" id="KAA0025892.1"/>
    </source>
</evidence>
<gene>
    <name evidence="1" type="ORF">E6C27_scaffold34G001800</name>
</gene>
<proteinExistence type="predicted"/>
<sequence>MPRCSGRIVSQPNCYLGLTKTQVVIADDGVENPLSYKQTMKDADKDQWVKAMDLEMESMHFNSVWGLIDLPEMMQPIGHEVHLSKEKCPKTPQGVEDGRHIPMPQFNKDSMKSMSRSVFTKNEEVVIWLSIKQGCIANCTMKVEYVAACEAAKETVWLRKFLHDLKVVPNMNKFITLYYDNIVTIANTNEGNT</sequence>
<dbReference type="CDD" id="cd09272">
    <property type="entry name" value="RNase_HI_RT_Ty1"/>
    <property type="match status" value="1"/>
</dbReference>
<dbReference type="EMBL" id="SSTE01023063">
    <property type="protein sequence ID" value="KAA0025892.1"/>
    <property type="molecule type" value="Genomic_DNA"/>
</dbReference>
<dbReference type="OrthoDB" id="8029976at2759"/>
<name>A0A5A7SL77_CUCMM</name>
<evidence type="ECO:0000313" key="2">
    <source>
        <dbReference type="Proteomes" id="UP000321393"/>
    </source>
</evidence>